<gene>
    <name evidence="1" type="ORF">IE53DRAFT_383104</name>
</gene>
<protein>
    <submittedName>
        <fullName evidence="1">Uncharacterized protein</fullName>
    </submittedName>
</protein>
<evidence type="ECO:0000313" key="1">
    <source>
        <dbReference type="EMBL" id="PWN54327.1"/>
    </source>
</evidence>
<dbReference type="Proteomes" id="UP000245626">
    <property type="component" value="Unassembled WGS sequence"/>
</dbReference>
<keyword evidence="2" id="KW-1185">Reference proteome</keyword>
<dbReference type="EMBL" id="KZ819688">
    <property type="protein sequence ID" value="PWN54327.1"/>
    <property type="molecule type" value="Genomic_DNA"/>
</dbReference>
<organism evidence="1 2">
    <name type="scientific">Violaceomyces palustris</name>
    <dbReference type="NCBI Taxonomy" id="1673888"/>
    <lineage>
        <taxon>Eukaryota</taxon>
        <taxon>Fungi</taxon>
        <taxon>Dikarya</taxon>
        <taxon>Basidiomycota</taxon>
        <taxon>Ustilaginomycotina</taxon>
        <taxon>Ustilaginomycetes</taxon>
        <taxon>Violaceomycetales</taxon>
        <taxon>Violaceomycetaceae</taxon>
        <taxon>Violaceomyces</taxon>
    </lineage>
</organism>
<sequence>MALIIDDTSLLLLLLIVISLTVSLYLSSGNQPLIHPLILSRQADVSKVRQPKNSAIYRNANTPNGFQLAQKPKPDAFDLPSLISRGAGANQSNDHPRHVYSTLKTNAEIAGDAAAFAAGLVKLSAIPIRHLTLAVCADKDDYDSLIALIASCHRPGGSLNSFHTIVVPPESLDTSTAPQTLPRQVSDLGARSISALFTTLSSFKRALNLSLLDPSSLVILPREQSVDEAQRVASAHFGGSHRLRIVSVEQVIAAAPTDEVDERAGSEAAKDPEASANSVHSFYWTPSTIWVPVTHKSLTAGVVTHMSFFPADKVPAAGDHFLVERSENPSTESQRSLAAVSSPAGLALCLVALHTGAGISAVPLSSSSGPSSAYIEPTLVYCSPTGASDLARALSDISKQSSLFKAGAKAKLFSIRHGALRKESFWDNLVFIKARRVARCERIRNLMIVGQGNTVSQSLLDTLRVHLGSPVINAYLPRTLSSVDGKPRPELVTAPVSSTHPYDLQAFAPYVHNGSEVAAHVGPPSVSIEIKLSETPKAKALGYSIEKASKSPGQEGDPMGEILIRGKVLCGSDKESDWLATGDIGSFRSNGTLVVLRDSAESNIVSAPGLGLGNAASSLRKRRAAAASPGVAAVSILAAVATLSGTCAIEMAPSASSSSGKAAQRLFKRSNGLNNTLVDVAKMGMMGAQRSSWGNGVAQSALLELEHGQWSVFAGTKSGPPYRPGREGEARNPPLNVMSMAYHTIAAQDGVGRLGSRISGDENVTEGSSLDSASNGEGVMLAAWVLGEVADYTVSSNGFYANAARRQLQYIMNTTPKTPDGAFSHRATGLQLWSDGVYMGPPFMAYYGLLTRNETLLREAHNQVRLYREGLLLRTGLSQGLWGHIYSVDNGNFSDGGAWLTGNGWAAAGMLRVLATLSQSENTGDFSSEKADLVSWINEILDAAYPFLDRDTSLFHNYINETSTFLDPAGSAMIAYSTFRIASMHPASGKHVDSAERIYQVLQRSLNPLGYYTQDYTPVDALAFTVPGPTSAESLSFTLLMESARRDYHASNVTGIDGPGTANGAGKERGLSERRTLMASVAGLILTLLALVAV</sequence>
<reference evidence="1 2" key="1">
    <citation type="journal article" date="2018" name="Mol. Biol. Evol.">
        <title>Broad Genomic Sampling Reveals a Smut Pathogenic Ancestry of the Fungal Clade Ustilaginomycotina.</title>
        <authorList>
            <person name="Kijpornyongpan T."/>
            <person name="Mondo S.J."/>
            <person name="Barry K."/>
            <person name="Sandor L."/>
            <person name="Lee J."/>
            <person name="Lipzen A."/>
            <person name="Pangilinan J."/>
            <person name="LaButti K."/>
            <person name="Hainaut M."/>
            <person name="Henrissat B."/>
            <person name="Grigoriev I.V."/>
            <person name="Spatafora J.W."/>
            <person name="Aime M.C."/>
        </authorList>
    </citation>
    <scope>NUCLEOTIDE SEQUENCE [LARGE SCALE GENOMIC DNA]</scope>
    <source>
        <strain evidence="1 2">SA 807</strain>
    </source>
</reference>
<name>A0ACD0P8K5_9BASI</name>
<accession>A0ACD0P8K5</accession>
<evidence type="ECO:0000313" key="2">
    <source>
        <dbReference type="Proteomes" id="UP000245626"/>
    </source>
</evidence>
<proteinExistence type="predicted"/>